<evidence type="ECO:0000259" key="1">
    <source>
        <dbReference type="Pfam" id="PF13475"/>
    </source>
</evidence>
<feature type="domain" description="DUF4116" evidence="1">
    <location>
        <begin position="1"/>
        <end position="40"/>
    </location>
</feature>
<evidence type="ECO:0000313" key="3">
    <source>
        <dbReference type="Proteomes" id="UP001295423"/>
    </source>
</evidence>
<name>A0AAD2G0M7_9STRA</name>
<dbReference type="EMBL" id="CAKOGP040001981">
    <property type="protein sequence ID" value="CAJ1959251.1"/>
    <property type="molecule type" value="Genomic_DNA"/>
</dbReference>
<sequence length="263" mass="30471">MLHAVKHNARFWEYCSEELRGDRDILNAAAEGNSFNSLDVVPNTYQLDHPEFVACAIRKYLKGSKFSNERGRAIAQMIREEMWHDRTVAIAWLECGGLWIFLLHFGEDRERIRTATKCSWDQFHWASGLLKNDKVFVTQASTVDARILEYVSTQLFFDHDVVLTAFGRDGRILELYAEGDEQSFDYLVSFATKVRQRLMESRTFQCEFIGSAKRPSSEKLNCHLSMLNQGPEMLATYKDKIASYAGILYKRRNLHDTRLHLVT</sequence>
<reference evidence="2" key="1">
    <citation type="submission" date="2023-08" db="EMBL/GenBank/DDBJ databases">
        <authorList>
            <person name="Audoor S."/>
            <person name="Bilcke G."/>
        </authorList>
    </citation>
    <scope>NUCLEOTIDE SEQUENCE</scope>
</reference>
<proteinExistence type="predicted"/>
<comment type="caution">
    <text evidence="2">The sequence shown here is derived from an EMBL/GenBank/DDBJ whole genome shotgun (WGS) entry which is preliminary data.</text>
</comment>
<evidence type="ECO:0000313" key="2">
    <source>
        <dbReference type="EMBL" id="CAJ1959251.1"/>
    </source>
</evidence>
<dbReference type="AlphaFoldDB" id="A0AAD2G0M7"/>
<keyword evidence="3" id="KW-1185">Reference proteome</keyword>
<dbReference type="Pfam" id="PF13475">
    <property type="entry name" value="DUF4116"/>
    <property type="match status" value="1"/>
</dbReference>
<gene>
    <name evidence="2" type="ORF">CYCCA115_LOCUS17672</name>
</gene>
<organism evidence="2 3">
    <name type="scientific">Cylindrotheca closterium</name>
    <dbReference type="NCBI Taxonomy" id="2856"/>
    <lineage>
        <taxon>Eukaryota</taxon>
        <taxon>Sar</taxon>
        <taxon>Stramenopiles</taxon>
        <taxon>Ochrophyta</taxon>
        <taxon>Bacillariophyta</taxon>
        <taxon>Bacillariophyceae</taxon>
        <taxon>Bacillariophycidae</taxon>
        <taxon>Bacillariales</taxon>
        <taxon>Bacillariaceae</taxon>
        <taxon>Cylindrotheca</taxon>
    </lineage>
</organism>
<dbReference type="InterPro" id="IPR025197">
    <property type="entry name" value="DUF4116"/>
</dbReference>
<accession>A0AAD2G0M7</accession>
<protein>
    <recommendedName>
        <fullName evidence="1">DUF4116 domain-containing protein</fullName>
    </recommendedName>
</protein>
<dbReference type="Proteomes" id="UP001295423">
    <property type="component" value="Unassembled WGS sequence"/>
</dbReference>